<comment type="caution">
    <text evidence="2">The sequence shown here is derived from an EMBL/GenBank/DDBJ whole genome shotgun (WGS) entry which is preliminary data.</text>
</comment>
<dbReference type="OrthoDB" id="9789954at2"/>
<proteinExistence type="predicted"/>
<evidence type="ECO:0000259" key="1">
    <source>
        <dbReference type="Pfam" id="PF09860"/>
    </source>
</evidence>
<evidence type="ECO:0000313" key="2">
    <source>
        <dbReference type="EMBL" id="REE70472.1"/>
    </source>
</evidence>
<organism evidence="2 3">
    <name type="scientific">Paenibacillus taihuensis</name>
    <dbReference type="NCBI Taxonomy" id="1156355"/>
    <lineage>
        <taxon>Bacteria</taxon>
        <taxon>Bacillati</taxon>
        <taxon>Bacillota</taxon>
        <taxon>Bacilli</taxon>
        <taxon>Bacillales</taxon>
        <taxon>Paenibacillaceae</taxon>
        <taxon>Paenibacillus</taxon>
    </lineage>
</organism>
<dbReference type="Proteomes" id="UP000256304">
    <property type="component" value="Unassembled WGS sequence"/>
</dbReference>
<dbReference type="EMBL" id="QTTN01000030">
    <property type="protein sequence ID" value="REE70472.1"/>
    <property type="molecule type" value="Genomic_DNA"/>
</dbReference>
<dbReference type="RefSeq" id="WP_116191128.1">
    <property type="nucleotide sequence ID" value="NZ_QTTN01000030.1"/>
</dbReference>
<keyword evidence="3" id="KW-1185">Reference proteome</keyword>
<dbReference type="AlphaFoldDB" id="A0A3D9R314"/>
<name>A0A3D9R314_9BACL</name>
<reference evidence="2 3" key="1">
    <citation type="submission" date="2018-08" db="EMBL/GenBank/DDBJ databases">
        <title>Genomic Encyclopedia of Type Strains, Phase III (KMG-III): the genomes of soil and plant-associated and newly described type strains.</title>
        <authorList>
            <person name="Whitman W."/>
        </authorList>
    </citation>
    <scope>NUCLEOTIDE SEQUENCE [LARGE SCALE GENOMIC DNA]</scope>
    <source>
        <strain evidence="2 3">CGMCC 1.10966</strain>
    </source>
</reference>
<accession>A0A3D9R314</accession>
<gene>
    <name evidence="2" type="ORF">A8990_13026</name>
</gene>
<dbReference type="InterPro" id="IPR018656">
    <property type="entry name" value="DUF2087"/>
</dbReference>
<sequence length="254" mass="28584">MNILDSFYNASFSELKQGYAYHADTESYYCLVCGEQFEEGIVYQVDTRLMEAHKAVAEHIAKKHGSMLEYLLGLDKKLTGLTDLQKQLIGAFAAGTSDADTVTLTGGGSASTIRNHRFALKEKAKQAKLFLAIMELMDGGLPAGQKFVPVHRTAPLVDERYALTRDDYNALLAKYLPQGLAGPLTGLPRKEKRKAALLRHVATAFKKGRKYKETEVNELLRRFMPEEFVTLRRYLVDYGFLNRESDGSTYWLNV</sequence>
<feature type="domain" description="DUF2087" evidence="1">
    <location>
        <begin position="184"/>
        <end position="252"/>
    </location>
</feature>
<protein>
    <submittedName>
        <fullName evidence="2">Transcriptional regulator</fullName>
    </submittedName>
</protein>
<evidence type="ECO:0000313" key="3">
    <source>
        <dbReference type="Proteomes" id="UP000256304"/>
    </source>
</evidence>
<dbReference type="Pfam" id="PF09860">
    <property type="entry name" value="DUF2087"/>
    <property type="match status" value="1"/>
</dbReference>